<name>A0A7E4VER7_PANRE</name>
<accession>A0A7E4VER7</accession>
<dbReference type="AlphaFoldDB" id="A0A7E4VER7"/>
<reference evidence="3" key="2">
    <citation type="submission" date="2020-10" db="UniProtKB">
        <authorList>
            <consortium name="WormBaseParasite"/>
        </authorList>
    </citation>
    <scope>IDENTIFICATION</scope>
</reference>
<evidence type="ECO:0000313" key="2">
    <source>
        <dbReference type="Proteomes" id="UP000492821"/>
    </source>
</evidence>
<evidence type="ECO:0000313" key="3">
    <source>
        <dbReference type="WBParaSite" id="Pan_g20024.t1"/>
    </source>
</evidence>
<evidence type="ECO:0000256" key="1">
    <source>
        <dbReference type="SAM" id="MobiDB-lite"/>
    </source>
</evidence>
<protein>
    <submittedName>
        <fullName evidence="3">Uncharacterized protein</fullName>
    </submittedName>
</protein>
<reference evidence="2" key="1">
    <citation type="journal article" date="2013" name="Genetics">
        <title>The draft genome and transcriptome of Panagrellus redivivus are shaped by the harsh demands of a free-living lifestyle.</title>
        <authorList>
            <person name="Srinivasan J."/>
            <person name="Dillman A.R."/>
            <person name="Macchietto M.G."/>
            <person name="Heikkinen L."/>
            <person name="Lakso M."/>
            <person name="Fracchia K.M."/>
            <person name="Antoshechkin I."/>
            <person name="Mortazavi A."/>
            <person name="Wong G."/>
            <person name="Sternberg P.W."/>
        </authorList>
    </citation>
    <scope>NUCLEOTIDE SEQUENCE [LARGE SCALE GENOMIC DNA]</scope>
    <source>
        <strain evidence="2">MT8872</strain>
    </source>
</reference>
<sequence>MVGCRSAPKSPPNPPAHAANPPCPSKRPRKRPSTSTWMTSAKFSKPPSMNPTDALPCYDPRESRFAVRHL</sequence>
<feature type="compositionally biased region" description="Pro residues" evidence="1">
    <location>
        <begin position="9"/>
        <end position="25"/>
    </location>
</feature>
<dbReference type="Proteomes" id="UP000492821">
    <property type="component" value="Unassembled WGS sequence"/>
</dbReference>
<dbReference type="WBParaSite" id="Pan_g20024.t1">
    <property type="protein sequence ID" value="Pan_g20024.t1"/>
    <property type="gene ID" value="Pan_g20024"/>
</dbReference>
<feature type="region of interest" description="Disordered" evidence="1">
    <location>
        <begin position="1"/>
        <end position="59"/>
    </location>
</feature>
<proteinExistence type="predicted"/>
<organism evidence="2 3">
    <name type="scientific">Panagrellus redivivus</name>
    <name type="common">Microworm</name>
    <dbReference type="NCBI Taxonomy" id="6233"/>
    <lineage>
        <taxon>Eukaryota</taxon>
        <taxon>Metazoa</taxon>
        <taxon>Ecdysozoa</taxon>
        <taxon>Nematoda</taxon>
        <taxon>Chromadorea</taxon>
        <taxon>Rhabditida</taxon>
        <taxon>Tylenchina</taxon>
        <taxon>Panagrolaimomorpha</taxon>
        <taxon>Panagrolaimoidea</taxon>
        <taxon>Panagrolaimidae</taxon>
        <taxon>Panagrellus</taxon>
    </lineage>
</organism>
<keyword evidence="2" id="KW-1185">Reference proteome</keyword>